<dbReference type="VEuPathDB" id="FungiDB:DEHA2D00836g"/>
<dbReference type="AlphaFoldDB" id="Q6BTG4"/>
<gene>
    <name evidence="2" type="ordered locus">DEHA2D00836g</name>
</gene>
<organism evidence="2 3">
    <name type="scientific">Debaryomyces hansenii (strain ATCC 36239 / CBS 767 / BCRC 21394 / JCM 1990 / NBRC 0083 / IGC 2968)</name>
    <name type="common">Yeast</name>
    <name type="synonym">Torulaspora hansenii</name>
    <dbReference type="NCBI Taxonomy" id="284592"/>
    <lineage>
        <taxon>Eukaryota</taxon>
        <taxon>Fungi</taxon>
        <taxon>Dikarya</taxon>
        <taxon>Ascomycota</taxon>
        <taxon>Saccharomycotina</taxon>
        <taxon>Pichiomycetes</taxon>
        <taxon>Debaryomycetaceae</taxon>
        <taxon>Debaryomyces</taxon>
    </lineage>
</organism>
<dbReference type="EMBL" id="CR382136">
    <property type="protein sequence ID" value="CAG86620.1"/>
    <property type="molecule type" value="Genomic_DNA"/>
</dbReference>
<dbReference type="InParanoid" id="Q6BTG4"/>
<dbReference type="GeneID" id="2901407"/>
<reference evidence="2 3" key="1">
    <citation type="journal article" date="2004" name="Nature">
        <title>Genome evolution in yeasts.</title>
        <authorList>
            <consortium name="Genolevures"/>
            <person name="Dujon B."/>
            <person name="Sherman D."/>
            <person name="Fischer G."/>
            <person name="Durrens P."/>
            <person name="Casaregola S."/>
            <person name="Lafontaine I."/>
            <person name="de Montigny J."/>
            <person name="Marck C."/>
            <person name="Neuveglise C."/>
            <person name="Talla E."/>
            <person name="Goffard N."/>
            <person name="Frangeul L."/>
            <person name="Aigle M."/>
            <person name="Anthouard V."/>
            <person name="Babour A."/>
            <person name="Barbe V."/>
            <person name="Barnay S."/>
            <person name="Blanchin S."/>
            <person name="Beckerich J.M."/>
            <person name="Beyne E."/>
            <person name="Bleykasten C."/>
            <person name="Boisrame A."/>
            <person name="Boyer J."/>
            <person name="Cattolico L."/>
            <person name="Confanioleri F."/>
            <person name="de Daruvar A."/>
            <person name="Despons L."/>
            <person name="Fabre E."/>
            <person name="Fairhead C."/>
            <person name="Ferry-Dumazet H."/>
            <person name="Groppi A."/>
            <person name="Hantraye F."/>
            <person name="Hennequin C."/>
            <person name="Jauniaux N."/>
            <person name="Joyet P."/>
            <person name="Kachouri R."/>
            <person name="Kerrest A."/>
            <person name="Koszul R."/>
            <person name="Lemaire M."/>
            <person name="Lesur I."/>
            <person name="Ma L."/>
            <person name="Muller H."/>
            <person name="Nicaud J.M."/>
            <person name="Nikolski M."/>
            <person name="Oztas S."/>
            <person name="Ozier-Kalogeropoulos O."/>
            <person name="Pellenz S."/>
            <person name="Potier S."/>
            <person name="Richard G.F."/>
            <person name="Straub M.L."/>
            <person name="Suleau A."/>
            <person name="Swennene D."/>
            <person name="Tekaia F."/>
            <person name="Wesolowski-Louvel M."/>
            <person name="Westhof E."/>
            <person name="Wirth B."/>
            <person name="Zeniou-Meyer M."/>
            <person name="Zivanovic I."/>
            <person name="Bolotin-Fukuhara M."/>
            <person name="Thierry A."/>
            <person name="Bouchier C."/>
            <person name="Caudron B."/>
            <person name="Scarpelli C."/>
            <person name="Gaillardin C."/>
            <person name="Weissenbach J."/>
            <person name="Wincker P."/>
            <person name="Souciet J.L."/>
        </authorList>
    </citation>
    <scope>NUCLEOTIDE SEQUENCE [LARGE SCALE GENOMIC DNA]</scope>
    <source>
        <strain evidence="3">ATCC 36239 / CBS 767 / BCRC 21394 / JCM 1990 / NBRC 0083 / IGC 2968</strain>
    </source>
</reference>
<dbReference type="RefSeq" id="XP_458505.1">
    <property type="nucleotide sequence ID" value="XM_458505.1"/>
</dbReference>
<dbReference type="HOGENOM" id="CLU_211728_0_0_1"/>
<evidence type="ECO:0000256" key="1">
    <source>
        <dbReference type="SAM" id="Phobius"/>
    </source>
</evidence>
<feature type="transmembrane region" description="Helical" evidence="1">
    <location>
        <begin position="12"/>
        <end position="32"/>
    </location>
</feature>
<protein>
    <submittedName>
        <fullName evidence="2">DEHA2D00836p</fullName>
    </submittedName>
</protein>
<evidence type="ECO:0000313" key="2">
    <source>
        <dbReference type="EMBL" id="CAG86620.1"/>
    </source>
</evidence>
<sequence>MYSFLNKPSRIKTIVTLGYLAVGTTYPFLLSYRGSINIPMTKKGVTNIRVLFTKI</sequence>
<keyword evidence="3" id="KW-1185">Reference proteome</keyword>
<accession>Q6BTG4</accession>
<name>Q6BTG4_DEBHA</name>
<keyword evidence="1" id="KW-1133">Transmembrane helix</keyword>
<keyword evidence="1" id="KW-0472">Membrane</keyword>
<dbReference type="Proteomes" id="UP000000599">
    <property type="component" value="Chromosome D"/>
</dbReference>
<evidence type="ECO:0000313" key="3">
    <source>
        <dbReference type="Proteomes" id="UP000000599"/>
    </source>
</evidence>
<proteinExistence type="predicted"/>
<keyword evidence="1" id="KW-0812">Transmembrane</keyword>
<dbReference type="KEGG" id="dha:DEHA2D00836g"/>